<feature type="region of interest" description="Disordered" evidence="1">
    <location>
        <begin position="53"/>
        <end position="128"/>
    </location>
</feature>
<feature type="compositionally biased region" description="Gly residues" evidence="1">
    <location>
        <begin position="75"/>
        <end position="92"/>
    </location>
</feature>
<keyword evidence="3" id="KW-1185">Reference proteome</keyword>
<protein>
    <submittedName>
        <fullName evidence="2">Uncharacterized protein</fullName>
    </submittedName>
</protein>
<gene>
    <name evidence="2" type="ORF">PCOR1329_LOCUS7853</name>
</gene>
<dbReference type="EMBL" id="CAUYUJ010002136">
    <property type="protein sequence ID" value="CAK0799383.1"/>
    <property type="molecule type" value="Genomic_DNA"/>
</dbReference>
<dbReference type="Proteomes" id="UP001189429">
    <property type="component" value="Unassembled WGS sequence"/>
</dbReference>
<accession>A0ABN9Q476</accession>
<feature type="compositionally biased region" description="Basic and acidic residues" evidence="1">
    <location>
        <begin position="53"/>
        <end position="70"/>
    </location>
</feature>
<evidence type="ECO:0000313" key="2">
    <source>
        <dbReference type="EMBL" id="CAK0799383.1"/>
    </source>
</evidence>
<sequence>AQRWVPSSEVGLLGARLGDAAGVRAAIRSSVQRDATIQRPELVALPRGCAEAVERASQRAEPGAERDAARRSPGLSGGLRGWPGSGPGGGEADWGKKPQHIERLNKGPWGAPGRTDVLQEDQGGPWLT</sequence>
<feature type="non-terminal residue" evidence="2">
    <location>
        <position position="1"/>
    </location>
</feature>
<evidence type="ECO:0000313" key="3">
    <source>
        <dbReference type="Proteomes" id="UP001189429"/>
    </source>
</evidence>
<evidence type="ECO:0000256" key="1">
    <source>
        <dbReference type="SAM" id="MobiDB-lite"/>
    </source>
</evidence>
<comment type="caution">
    <text evidence="2">The sequence shown here is derived from an EMBL/GenBank/DDBJ whole genome shotgun (WGS) entry which is preliminary data.</text>
</comment>
<organism evidence="2 3">
    <name type="scientific">Prorocentrum cordatum</name>
    <dbReference type="NCBI Taxonomy" id="2364126"/>
    <lineage>
        <taxon>Eukaryota</taxon>
        <taxon>Sar</taxon>
        <taxon>Alveolata</taxon>
        <taxon>Dinophyceae</taxon>
        <taxon>Prorocentrales</taxon>
        <taxon>Prorocentraceae</taxon>
        <taxon>Prorocentrum</taxon>
    </lineage>
</organism>
<name>A0ABN9Q476_9DINO</name>
<proteinExistence type="predicted"/>
<reference evidence="2" key="1">
    <citation type="submission" date="2023-10" db="EMBL/GenBank/DDBJ databases">
        <authorList>
            <person name="Chen Y."/>
            <person name="Shah S."/>
            <person name="Dougan E. K."/>
            <person name="Thang M."/>
            <person name="Chan C."/>
        </authorList>
    </citation>
    <scope>NUCLEOTIDE SEQUENCE [LARGE SCALE GENOMIC DNA]</scope>
</reference>
<feature type="compositionally biased region" description="Basic and acidic residues" evidence="1">
    <location>
        <begin position="93"/>
        <end position="105"/>
    </location>
</feature>